<feature type="region of interest" description="Disordered" evidence="1">
    <location>
        <begin position="248"/>
        <end position="272"/>
    </location>
</feature>
<protein>
    <recommendedName>
        <fullName evidence="3">PASTA domain-containing protein</fullName>
    </recommendedName>
</protein>
<dbReference type="Pfam" id="PF03793">
    <property type="entry name" value="PASTA"/>
    <property type="match status" value="1"/>
</dbReference>
<evidence type="ECO:0000256" key="1">
    <source>
        <dbReference type="SAM" id="MobiDB-lite"/>
    </source>
</evidence>
<dbReference type="Gene3D" id="3.30.10.20">
    <property type="match status" value="1"/>
</dbReference>
<evidence type="ECO:0000259" key="3">
    <source>
        <dbReference type="PROSITE" id="PS51178"/>
    </source>
</evidence>
<feature type="transmembrane region" description="Helical" evidence="2">
    <location>
        <begin position="283"/>
        <end position="305"/>
    </location>
</feature>
<dbReference type="Proteomes" id="UP000053557">
    <property type="component" value="Unassembled WGS sequence"/>
</dbReference>
<feature type="compositionally biased region" description="Basic and acidic residues" evidence="1">
    <location>
        <begin position="248"/>
        <end position="268"/>
    </location>
</feature>
<dbReference type="PROSITE" id="PS51178">
    <property type="entry name" value="PASTA"/>
    <property type="match status" value="1"/>
</dbReference>
<keyword evidence="5" id="KW-1185">Reference proteome</keyword>
<proteinExistence type="predicted"/>
<keyword evidence="2" id="KW-1133">Transmembrane helix</keyword>
<dbReference type="EMBL" id="LPVJ01000060">
    <property type="protein sequence ID" value="KUO95096.1"/>
    <property type="molecule type" value="Genomic_DNA"/>
</dbReference>
<dbReference type="RefSeq" id="WP_067718641.1">
    <property type="nucleotide sequence ID" value="NZ_LPVJ01000060.1"/>
</dbReference>
<name>A0A101XPM1_9BACL</name>
<keyword evidence="2" id="KW-0812">Transmembrane</keyword>
<dbReference type="InterPro" id="IPR005543">
    <property type="entry name" value="PASTA_dom"/>
</dbReference>
<accession>A0A101XPM1</accession>
<dbReference type="OrthoDB" id="9762169at2"/>
<dbReference type="CDD" id="cd06577">
    <property type="entry name" value="PASTA_pknB"/>
    <property type="match status" value="1"/>
</dbReference>
<comment type="caution">
    <text evidence="4">The sequence shown here is derived from an EMBL/GenBank/DDBJ whole genome shotgun (WGS) entry which is preliminary data.</text>
</comment>
<organism evidence="4 5">
    <name type="scientific">Ferroacidibacillus organovorans</name>
    <dbReference type="NCBI Taxonomy" id="1765683"/>
    <lineage>
        <taxon>Bacteria</taxon>
        <taxon>Bacillati</taxon>
        <taxon>Bacillota</taxon>
        <taxon>Bacilli</taxon>
        <taxon>Bacillales</taxon>
        <taxon>Alicyclobacillaceae</taxon>
        <taxon>Ferroacidibacillus</taxon>
    </lineage>
</organism>
<gene>
    <name evidence="4" type="ORF">ATW55_11520</name>
</gene>
<evidence type="ECO:0000256" key="2">
    <source>
        <dbReference type="SAM" id="Phobius"/>
    </source>
</evidence>
<reference evidence="4 5" key="1">
    <citation type="submission" date="2015-12" db="EMBL/GenBank/DDBJ databases">
        <title>Draft genome sequence of Acidibacillus ferrooxidans ITV001, isolated from a chalcopyrite acid mine drainage site in Brazil.</title>
        <authorList>
            <person name="Dall'Agnol H."/>
            <person name="Nancucheo I."/>
            <person name="Johnson B."/>
            <person name="Oliveira R."/>
            <person name="Leite L."/>
            <person name="Pylro V."/>
            <person name="Nunes G.L."/>
            <person name="Tzotzos G."/>
            <person name="Fernandes G.R."/>
            <person name="Dutra J."/>
            <person name="Orellana S.C."/>
            <person name="Oliveira G."/>
        </authorList>
    </citation>
    <scope>NUCLEOTIDE SEQUENCE [LARGE SCALE GENOMIC DNA]</scope>
    <source>
        <strain evidence="5">ITV01</strain>
    </source>
</reference>
<evidence type="ECO:0000313" key="4">
    <source>
        <dbReference type="EMBL" id="KUO95096.1"/>
    </source>
</evidence>
<keyword evidence="2" id="KW-0472">Membrane</keyword>
<dbReference type="AlphaFoldDB" id="A0A101XPM1"/>
<feature type="domain" description="PASTA" evidence="3">
    <location>
        <begin position="332"/>
        <end position="396"/>
    </location>
</feature>
<sequence length="465" mass="51171">MHWTERYNASSLEMGEDGWRMGVAQDVRLNRSVFLAVRTVHRDERSIVEQWLATRSSFSHEYVADVLDCVFSEDELACIFLMPSTFAKAESFTPKERLLARCLSVIEGAESLWRAGLPVAIRNAQVLWDQHVGPQLLALLPIHLPTLNERVYSVRVYLLHLLRLHGGACGLTADGIAKFGSSEIHEEDETLSDLRSSLFDLFQIDPRQTMRCAVSQPVDPPSRVAAEQLQDTIEVPIIVQRMMEAEAEKKAREQRERQGTVSADHEAEPATEQPLPFAAKRKLLRVGFIVFVLAVLVLSTGLWIAQNLGQQTTVNQVSTGSTTHVTTTRSQKTPRMPALQNETLHQAMARLEALGVSASRIRVLTQSGPSQLVVNSSPQAGGALLKSTPVTLYIGMAQGQILTPSLLGLSYSQAISILTARHIHYSYTLKGQAQAATSVVLSQQPQPHSAMQASASITFVLGARP</sequence>
<evidence type="ECO:0000313" key="5">
    <source>
        <dbReference type="Proteomes" id="UP000053557"/>
    </source>
</evidence>